<evidence type="ECO:0000256" key="2">
    <source>
        <dbReference type="ARBA" id="ARBA00012131"/>
    </source>
</evidence>
<dbReference type="InterPro" id="IPR017583">
    <property type="entry name" value="Tagatose/fructose_Pkinase"/>
</dbReference>
<dbReference type="PANTHER" id="PTHR46566">
    <property type="entry name" value="1-PHOSPHOFRUCTOKINASE-RELATED"/>
    <property type="match status" value="1"/>
</dbReference>
<dbReference type="GO" id="GO:0008662">
    <property type="term" value="F:1-phosphofructokinase activity"/>
    <property type="evidence" value="ECO:0007669"/>
    <property type="project" value="UniProtKB-UniRule"/>
</dbReference>
<dbReference type="AlphaFoldDB" id="A0AAX2J7A3"/>
<evidence type="ECO:0000256" key="3">
    <source>
        <dbReference type="ARBA" id="ARBA00013596"/>
    </source>
</evidence>
<evidence type="ECO:0000256" key="4">
    <source>
        <dbReference type="ARBA" id="ARBA00022679"/>
    </source>
</evidence>
<evidence type="ECO:0000256" key="11">
    <source>
        <dbReference type="RuleBase" id="RU369061"/>
    </source>
</evidence>
<dbReference type="Pfam" id="PF00294">
    <property type="entry name" value="PfkB"/>
    <property type="match status" value="1"/>
</dbReference>
<feature type="domain" description="Carbohydrate kinase PfkB" evidence="12">
    <location>
        <begin position="13"/>
        <end position="284"/>
    </location>
</feature>
<dbReference type="InterPro" id="IPR011611">
    <property type="entry name" value="PfkB_dom"/>
</dbReference>
<dbReference type="Gene3D" id="3.40.1190.20">
    <property type="match status" value="1"/>
</dbReference>
<dbReference type="InterPro" id="IPR022463">
    <property type="entry name" value="1-PFruKinase"/>
</dbReference>
<evidence type="ECO:0000256" key="8">
    <source>
        <dbReference type="ARBA" id="ARBA00032802"/>
    </source>
</evidence>
<dbReference type="InterPro" id="IPR029056">
    <property type="entry name" value="Ribokinase-like"/>
</dbReference>
<name>A0AAX2J7A3_9FUSO</name>
<keyword evidence="5 11" id="KW-0547">Nucleotide-binding</keyword>
<evidence type="ECO:0000256" key="1">
    <source>
        <dbReference type="ARBA" id="ARBA00010688"/>
    </source>
</evidence>
<dbReference type="Proteomes" id="UP000249008">
    <property type="component" value="Chromosome 1"/>
</dbReference>
<dbReference type="GO" id="GO:0005829">
    <property type="term" value="C:cytosol"/>
    <property type="evidence" value="ECO:0007669"/>
    <property type="project" value="TreeGrafter"/>
</dbReference>
<keyword evidence="6 11" id="KW-0418">Kinase</keyword>
<keyword evidence="7 11" id="KW-0067">ATP-binding</keyword>
<evidence type="ECO:0000259" key="12">
    <source>
        <dbReference type="Pfam" id="PF00294"/>
    </source>
</evidence>
<dbReference type="GO" id="GO:0016052">
    <property type="term" value="P:carbohydrate catabolic process"/>
    <property type="evidence" value="ECO:0007669"/>
    <property type="project" value="UniProtKB-ARBA"/>
</dbReference>
<comment type="function">
    <text evidence="11">Catalyzes the ATP-dependent phosphorylation of fructose-l-phosphate to fructose-l,6-bisphosphate.</text>
</comment>
<comment type="similarity">
    <text evidence="1 11">Belongs to the carbohydrate kinase PfkB family.</text>
</comment>
<dbReference type="PROSITE" id="PS00583">
    <property type="entry name" value="PFKB_KINASES_1"/>
    <property type="match status" value="1"/>
</dbReference>
<dbReference type="NCBIfam" id="TIGR03168">
    <property type="entry name" value="1-PFK"/>
    <property type="match status" value="1"/>
</dbReference>
<dbReference type="PIRSF" id="PIRSF000535">
    <property type="entry name" value="1PFK/6PFK/LacC"/>
    <property type="match status" value="1"/>
</dbReference>
<dbReference type="NCBIfam" id="TIGR03828">
    <property type="entry name" value="pfkB"/>
    <property type="match status" value="1"/>
</dbReference>
<reference evidence="13 14" key="1">
    <citation type="submission" date="2018-06" db="EMBL/GenBank/DDBJ databases">
        <authorList>
            <consortium name="Pathogen Informatics"/>
            <person name="Doyle S."/>
        </authorList>
    </citation>
    <scope>NUCLEOTIDE SEQUENCE [LARGE SCALE GENOMIC DNA]</scope>
    <source>
        <strain evidence="13 14">NCTC12112</strain>
    </source>
</reference>
<protein>
    <recommendedName>
        <fullName evidence="3 11">1-phosphofructokinase</fullName>
        <shortName evidence="11">Fru1PK</shortName>
        <ecNumber evidence="2 11">2.7.1.56</ecNumber>
    </recommendedName>
    <alternativeName>
        <fullName evidence="8 11">Fructose 1-phosphate kinase</fullName>
    </alternativeName>
</protein>
<dbReference type="RefSeq" id="WP_005982643.1">
    <property type="nucleotide sequence ID" value="NZ_CABKNW010000008.1"/>
</dbReference>
<evidence type="ECO:0000256" key="6">
    <source>
        <dbReference type="ARBA" id="ARBA00022777"/>
    </source>
</evidence>
<keyword evidence="4 10" id="KW-0808">Transferase</keyword>
<dbReference type="SUPFAM" id="SSF53613">
    <property type="entry name" value="Ribokinase-like"/>
    <property type="match status" value="1"/>
</dbReference>
<dbReference type="PANTHER" id="PTHR46566:SF2">
    <property type="entry name" value="ATP-DEPENDENT 6-PHOSPHOFRUCTOKINASE ISOZYME 2"/>
    <property type="match status" value="1"/>
</dbReference>
<sequence>MNKILTVTLNPAIDVRYNIEKIEMGNINRTTAVEKNAGGKGINVSRVIKQLGGDILATGIVGGYTGKLFLSKLDKDSIENSFLETDFETRTCIAAIDKNTGKITEFLESAEGKEKDFEKFLEKYISILEKGIKLVCGSGSLLKGIKKDSYNILINEASKRGIKFILDTSGDTLAKGIEAAPFLIKPNQDELEDMFKKKFATLNEIVEGAREIIKKGVENVMVTLGGNGAVLITKNEVYRATFPKVQIKNTVGSGDSTIGGFAYGIAEGKSLEESFKLGVACGTTNAMLDTTGSIDLEILDTVLKSIKIEKILNN</sequence>
<evidence type="ECO:0000313" key="14">
    <source>
        <dbReference type="Proteomes" id="UP000249008"/>
    </source>
</evidence>
<dbReference type="EC" id="2.7.1.56" evidence="2 11"/>
<dbReference type="KEGG" id="ful:C4N20_07350"/>
<organism evidence="13 14">
    <name type="scientific">Fusobacterium ulcerans</name>
    <dbReference type="NCBI Taxonomy" id="861"/>
    <lineage>
        <taxon>Bacteria</taxon>
        <taxon>Fusobacteriati</taxon>
        <taxon>Fusobacteriota</taxon>
        <taxon>Fusobacteriia</taxon>
        <taxon>Fusobacteriales</taxon>
        <taxon>Fusobacteriaceae</taxon>
        <taxon>Fusobacterium</taxon>
    </lineage>
</organism>
<evidence type="ECO:0000256" key="5">
    <source>
        <dbReference type="ARBA" id="ARBA00022741"/>
    </source>
</evidence>
<evidence type="ECO:0000256" key="7">
    <source>
        <dbReference type="ARBA" id="ARBA00022840"/>
    </source>
</evidence>
<dbReference type="FunFam" id="3.40.1190.20:FF:000001">
    <property type="entry name" value="Phosphofructokinase"/>
    <property type="match status" value="1"/>
</dbReference>
<evidence type="ECO:0000256" key="10">
    <source>
        <dbReference type="PIRNR" id="PIRNR000535"/>
    </source>
</evidence>
<dbReference type="GO" id="GO:0044281">
    <property type="term" value="P:small molecule metabolic process"/>
    <property type="evidence" value="ECO:0007669"/>
    <property type="project" value="UniProtKB-ARBA"/>
</dbReference>
<dbReference type="GeneID" id="78454619"/>
<evidence type="ECO:0000313" key="13">
    <source>
        <dbReference type="EMBL" id="SQI99279.1"/>
    </source>
</evidence>
<dbReference type="EMBL" id="LS483487">
    <property type="protein sequence ID" value="SQI99279.1"/>
    <property type="molecule type" value="Genomic_DNA"/>
</dbReference>
<proteinExistence type="inferred from homology"/>
<comment type="catalytic activity">
    <reaction evidence="9 11">
        <text>beta-D-fructose 1-phosphate + ATP = beta-D-fructose 1,6-bisphosphate + ADP + H(+)</text>
        <dbReference type="Rhea" id="RHEA:14213"/>
        <dbReference type="ChEBI" id="CHEBI:15378"/>
        <dbReference type="ChEBI" id="CHEBI:30616"/>
        <dbReference type="ChEBI" id="CHEBI:32966"/>
        <dbReference type="ChEBI" id="CHEBI:138881"/>
        <dbReference type="ChEBI" id="CHEBI:456216"/>
        <dbReference type="EC" id="2.7.1.56"/>
    </reaction>
</comment>
<evidence type="ECO:0000256" key="9">
    <source>
        <dbReference type="ARBA" id="ARBA00047745"/>
    </source>
</evidence>
<accession>A0AAX2J7A3</accession>
<dbReference type="InterPro" id="IPR002173">
    <property type="entry name" value="Carboh/pur_kinase_PfkB_CS"/>
</dbReference>
<gene>
    <name evidence="13" type="primary">lacC_1</name>
    <name evidence="13" type="ORF">NCTC12112_00017</name>
</gene>
<dbReference type="PROSITE" id="PS00584">
    <property type="entry name" value="PFKB_KINASES_2"/>
    <property type="match status" value="1"/>
</dbReference>
<dbReference type="GO" id="GO:0005524">
    <property type="term" value="F:ATP binding"/>
    <property type="evidence" value="ECO:0007669"/>
    <property type="project" value="UniProtKB-UniRule"/>
</dbReference>
<dbReference type="CDD" id="cd01164">
    <property type="entry name" value="FruK_PfkB_like"/>
    <property type="match status" value="1"/>
</dbReference>